<accession>A0A8J3ISF0</accession>
<protein>
    <submittedName>
        <fullName evidence="1">Uncharacterized protein</fullName>
    </submittedName>
</protein>
<dbReference type="EMBL" id="BNJK01000001">
    <property type="protein sequence ID" value="GHO95386.1"/>
    <property type="molecule type" value="Genomic_DNA"/>
</dbReference>
<reference evidence="1" key="1">
    <citation type="submission" date="2020-10" db="EMBL/GenBank/DDBJ databases">
        <title>Taxonomic study of unclassified bacteria belonging to the class Ktedonobacteria.</title>
        <authorList>
            <person name="Yabe S."/>
            <person name="Wang C.M."/>
            <person name="Zheng Y."/>
            <person name="Sakai Y."/>
            <person name="Cavaletti L."/>
            <person name="Monciardini P."/>
            <person name="Donadio S."/>
        </authorList>
    </citation>
    <scope>NUCLEOTIDE SEQUENCE</scope>
    <source>
        <strain evidence="1">ID150040</strain>
    </source>
</reference>
<evidence type="ECO:0000313" key="1">
    <source>
        <dbReference type="EMBL" id="GHO95386.1"/>
    </source>
</evidence>
<keyword evidence="2" id="KW-1185">Reference proteome</keyword>
<gene>
    <name evidence="1" type="ORF">KSF_054340</name>
</gene>
<proteinExistence type="predicted"/>
<organism evidence="1 2">
    <name type="scientific">Reticulibacter mediterranei</name>
    <dbReference type="NCBI Taxonomy" id="2778369"/>
    <lineage>
        <taxon>Bacteria</taxon>
        <taxon>Bacillati</taxon>
        <taxon>Chloroflexota</taxon>
        <taxon>Ktedonobacteria</taxon>
        <taxon>Ktedonobacterales</taxon>
        <taxon>Reticulibacteraceae</taxon>
        <taxon>Reticulibacter</taxon>
    </lineage>
</organism>
<evidence type="ECO:0000313" key="2">
    <source>
        <dbReference type="Proteomes" id="UP000597444"/>
    </source>
</evidence>
<comment type="caution">
    <text evidence="1">The sequence shown here is derived from an EMBL/GenBank/DDBJ whole genome shotgun (WGS) entry which is preliminary data.</text>
</comment>
<dbReference type="Proteomes" id="UP000597444">
    <property type="component" value="Unassembled WGS sequence"/>
</dbReference>
<dbReference type="AlphaFoldDB" id="A0A8J3ISF0"/>
<name>A0A8J3ISF0_9CHLR</name>
<sequence length="56" mass="6580">MKQIFDSSDGGEGKFYAQLLDKMQQNENNSSFQYNKNKGWTKLLKPTRIKSVFQYV</sequence>